<name>A0A8S5SF38_9CAUD</name>
<dbReference type="EMBL" id="BK032585">
    <property type="protein sequence ID" value="DAF49629.1"/>
    <property type="molecule type" value="Genomic_DNA"/>
</dbReference>
<proteinExistence type="predicted"/>
<reference evidence="1" key="1">
    <citation type="journal article" date="2021" name="Proc. Natl. Acad. Sci. U.S.A.">
        <title>A Catalog of Tens of Thousands of Viruses from Human Metagenomes Reveals Hidden Associations with Chronic Diseases.</title>
        <authorList>
            <person name="Tisza M.J."/>
            <person name="Buck C.B."/>
        </authorList>
    </citation>
    <scope>NUCLEOTIDE SEQUENCE</scope>
    <source>
        <strain evidence="1">Ctuev19</strain>
    </source>
</reference>
<evidence type="ECO:0000313" key="1">
    <source>
        <dbReference type="EMBL" id="DAF49629.1"/>
    </source>
</evidence>
<protein>
    <submittedName>
        <fullName evidence="1">Uncharacterized protein</fullName>
    </submittedName>
</protein>
<accession>A0A8S5SF38</accession>
<organism evidence="1">
    <name type="scientific">Myoviridae sp. ctuev19</name>
    <dbReference type="NCBI Taxonomy" id="2827716"/>
    <lineage>
        <taxon>Viruses</taxon>
        <taxon>Duplodnaviria</taxon>
        <taxon>Heunggongvirae</taxon>
        <taxon>Uroviricota</taxon>
        <taxon>Caudoviricetes</taxon>
    </lineage>
</organism>
<sequence length="54" mass="6255">MFASCLFRCLHCTMRFMPCQALYNAFCSLHKFQCVNLAIFALYHAGCFAIIVKR</sequence>